<comment type="caution">
    <text evidence="4">The sequence shown here is derived from an EMBL/GenBank/DDBJ whole genome shotgun (WGS) entry which is preliminary data.</text>
</comment>
<dbReference type="AlphaFoldDB" id="A0A3N4P1S5"/>
<feature type="domain" description="HMA" evidence="3">
    <location>
        <begin position="56"/>
        <end position="123"/>
    </location>
</feature>
<dbReference type="PROSITE" id="PS51257">
    <property type="entry name" value="PROKAR_LIPOPROTEIN"/>
    <property type="match status" value="1"/>
</dbReference>
<dbReference type="FunFam" id="3.30.70.100:FF:000001">
    <property type="entry name" value="ATPase copper transporting beta"/>
    <property type="match status" value="1"/>
</dbReference>
<dbReference type="InterPro" id="IPR036163">
    <property type="entry name" value="HMA_dom_sf"/>
</dbReference>
<keyword evidence="2" id="KW-0732">Signal</keyword>
<keyword evidence="1" id="KW-0479">Metal-binding</keyword>
<reference evidence="4 5" key="1">
    <citation type="submission" date="2018-11" db="EMBL/GenBank/DDBJ databases">
        <title>Aureibaculum marinum gen. nov., sp. nov., a member of the family Flavobacteriaceae isolated from the Bohai Sea.</title>
        <authorList>
            <person name="Ji X."/>
        </authorList>
    </citation>
    <scope>NUCLEOTIDE SEQUENCE [LARGE SCALE GENOMIC DNA]</scope>
    <source>
        <strain evidence="4 5">BH-SD17</strain>
    </source>
</reference>
<organism evidence="4 5">
    <name type="scientific">Aureibaculum marinum</name>
    <dbReference type="NCBI Taxonomy" id="2487930"/>
    <lineage>
        <taxon>Bacteria</taxon>
        <taxon>Pseudomonadati</taxon>
        <taxon>Bacteroidota</taxon>
        <taxon>Flavobacteriia</taxon>
        <taxon>Flavobacteriales</taxon>
        <taxon>Flavobacteriaceae</taxon>
        <taxon>Aureibaculum</taxon>
    </lineage>
</organism>
<evidence type="ECO:0000256" key="2">
    <source>
        <dbReference type="SAM" id="SignalP"/>
    </source>
</evidence>
<dbReference type="EMBL" id="RPFJ01000009">
    <property type="protein sequence ID" value="RPD97779.1"/>
    <property type="molecule type" value="Genomic_DNA"/>
</dbReference>
<evidence type="ECO:0000256" key="1">
    <source>
        <dbReference type="ARBA" id="ARBA00022723"/>
    </source>
</evidence>
<dbReference type="Pfam" id="PF00403">
    <property type="entry name" value="HMA"/>
    <property type="match status" value="1"/>
</dbReference>
<dbReference type="Proteomes" id="UP000270856">
    <property type="component" value="Unassembled WGS sequence"/>
</dbReference>
<dbReference type="PROSITE" id="PS50846">
    <property type="entry name" value="HMA_2"/>
    <property type="match status" value="1"/>
</dbReference>
<gene>
    <name evidence="4" type="ORF">EGM88_08300</name>
</gene>
<evidence type="ECO:0000259" key="3">
    <source>
        <dbReference type="PROSITE" id="PS50846"/>
    </source>
</evidence>
<protein>
    <submittedName>
        <fullName evidence="4">Heavy-metal-associated domain-containing protein</fullName>
    </submittedName>
</protein>
<sequence>MKVLKTVLLLTLTSLVISCGVDSKNNETKTYVTTKTFEDSNGQIENGDGAIASKLTKVALKIEGMTCEIGCARTIQSKLSKADGVKLAEISFEKKSGIVEFDSSKITENEIVEIVEAVAGGDLYDVVEVRKTE</sequence>
<evidence type="ECO:0000313" key="5">
    <source>
        <dbReference type="Proteomes" id="UP000270856"/>
    </source>
</evidence>
<dbReference type="SUPFAM" id="SSF55008">
    <property type="entry name" value="HMA, heavy metal-associated domain"/>
    <property type="match status" value="1"/>
</dbReference>
<feature type="signal peptide" evidence="2">
    <location>
        <begin position="1"/>
        <end position="23"/>
    </location>
</feature>
<evidence type="ECO:0000313" key="4">
    <source>
        <dbReference type="EMBL" id="RPD97779.1"/>
    </source>
</evidence>
<proteinExistence type="predicted"/>
<dbReference type="GO" id="GO:0046872">
    <property type="term" value="F:metal ion binding"/>
    <property type="evidence" value="ECO:0007669"/>
    <property type="project" value="UniProtKB-KW"/>
</dbReference>
<dbReference type="Gene3D" id="3.30.70.100">
    <property type="match status" value="1"/>
</dbReference>
<keyword evidence="5" id="KW-1185">Reference proteome</keyword>
<name>A0A3N4P1S5_9FLAO</name>
<accession>A0A3N4P1S5</accession>
<feature type="chain" id="PRO_5018265888" evidence="2">
    <location>
        <begin position="24"/>
        <end position="133"/>
    </location>
</feature>
<dbReference type="CDD" id="cd00371">
    <property type="entry name" value="HMA"/>
    <property type="match status" value="1"/>
</dbReference>
<dbReference type="InterPro" id="IPR006121">
    <property type="entry name" value="HMA_dom"/>
</dbReference>